<sequence>MEDPDATATYPLLSGAAGFAWTHHDEPSAAGVDDEPPTEEIPLVPALGPEPPAPPRRRRPRLAAVLVAAAVVLGVGMLVIAGTTGNEDGTQATGNRGGKQATGSGDGQRQPPPAAVPPARPAFEAGTFDLVSSVGELNLTLGRPDRGPIQVSTPPGSGIAPAARVDGTDVRLTTTPTGAPGTGRLDVLLDERITWTIRMNGGVRAATFVLTGGTVREVDLSGGADSVYLALPTPDQALPITMSGGVREWSIRTENEIPVRVRARSGAGEVSLYGKRERGIGSDTTLTAGDGSGLEVNAAAGFGSLAVSSR</sequence>
<keyword evidence="4" id="KW-1185">Reference proteome</keyword>
<evidence type="ECO:0000313" key="4">
    <source>
        <dbReference type="Proteomes" id="UP000632138"/>
    </source>
</evidence>
<feature type="compositionally biased region" description="Polar residues" evidence="1">
    <location>
        <begin position="84"/>
        <end position="94"/>
    </location>
</feature>
<feature type="transmembrane region" description="Helical" evidence="2">
    <location>
        <begin position="62"/>
        <end position="81"/>
    </location>
</feature>
<keyword evidence="2" id="KW-0472">Membrane</keyword>
<evidence type="ECO:0000256" key="1">
    <source>
        <dbReference type="SAM" id="MobiDB-lite"/>
    </source>
</evidence>
<keyword evidence="2" id="KW-1133">Transmembrane helix</keyword>
<evidence type="ECO:0000313" key="3">
    <source>
        <dbReference type="EMBL" id="MBM2614955.1"/>
    </source>
</evidence>
<keyword evidence="2" id="KW-0812">Transmembrane</keyword>
<name>A0ABS2A535_9ACTN</name>
<reference evidence="3 4" key="1">
    <citation type="submission" date="2021-01" db="EMBL/GenBank/DDBJ databases">
        <title>Actinoplanes sp. nov. LDG1-06 isolated from lichen.</title>
        <authorList>
            <person name="Saeng-In P."/>
            <person name="Phongsopitanun W."/>
            <person name="Kanchanasin P."/>
            <person name="Yuki M."/>
            <person name="Kudo T."/>
            <person name="Ohkuma M."/>
            <person name="Tanasupawat S."/>
        </authorList>
    </citation>
    <scope>NUCLEOTIDE SEQUENCE [LARGE SCALE GENOMIC DNA]</scope>
    <source>
        <strain evidence="3 4">LDG1-06</strain>
    </source>
</reference>
<comment type="caution">
    <text evidence="3">The sequence shown here is derived from an EMBL/GenBank/DDBJ whole genome shotgun (WGS) entry which is preliminary data.</text>
</comment>
<dbReference type="Proteomes" id="UP000632138">
    <property type="component" value="Unassembled WGS sequence"/>
</dbReference>
<evidence type="ECO:0000256" key="2">
    <source>
        <dbReference type="SAM" id="Phobius"/>
    </source>
</evidence>
<accession>A0ABS2A535</accession>
<dbReference type="RefSeq" id="WP_203374798.1">
    <property type="nucleotide sequence ID" value="NZ_JAENHP010000001.1"/>
</dbReference>
<gene>
    <name evidence="3" type="ORF">JIG36_05200</name>
</gene>
<feature type="region of interest" description="Disordered" evidence="1">
    <location>
        <begin position="21"/>
        <end position="56"/>
    </location>
</feature>
<evidence type="ECO:0008006" key="5">
    <source>
        <dbReference type="Google" id="ProtNLM"/>
    </source>
</evidence>
<proteinExistence type="predicted"/>
<feature type="region of interest" description="Disordered" evidence="1">
    <location>
        <begin position="84"/>
        <end position="117"/>
    </location>
</feature>
<dbReference type="EMBL" id="JAENHP010000001">
    <property type="protein sequence ID" value="MBM2614955.1"/>
    <property type="molecule type" value="Genomic_DNA"/>
</dbReference>
<organism evidence="3 4">
    <name type="scientific">Paractinoplanes ovalisporus</name>
    <dbReference type="NCBI Taxonomy" id="2810368"/>
    <lineage>
        <taxon>Bacteria</taxon>
        <taxon>Bacillati</taxon>
        <taxon>Actinomycetota</taxon>
        <taxon>Actinomycetes</taxon>
        <taxon>Micromonosporales</taxon>
        <taxon>Micromonosporaceae</taxon>
        <taxon>Paractinoplanes</taxon>
    </lineage>
</organism>
<protein>
    <recommendedName>
        <fullName evidence="5">Adhesin domain-containing protein</fullName>
    </recommendedName>
</protein>